<dbReference type="GO" id="GO:0007435">
    <property type="term" value="P:salivary gland morphogenesis"/>
    <property type="evidence" value="ECO:0007669"/>
    <property type="project" value="UniProtKB-ARBA"/>
</dbReference>
<dbReference type="InterPro" id="IPR003306">
    <property type="entry name" value="WIF"/>
</dbReference>
<keyword evidence="6" id="KW-0808">Transferase</keyword>
<dbReference type="GO" id="GO:0005524">
    <property type="term" value="F:ATP binding"/>
    <property type="evidence" value="ECO:0007669"/>
    <property type="project" value="UniProtKB-KW"/>
</dbReference>
<dbReference type="InterPro" id="IPR011009">
    <property type="entry name" value="Kinase-like_dom_sf"/>
</dbReference>
<dbReference type="PROSITE" id="PS50814">
    <property type="entry name" value="WIF"/>
    <property type="match status" value="1"/>
</dbReference>
<evidence type="ECO:0000256" key="9">
    <source>
        <dbReference type="ARBA" id="ARBA00022741"/>
    </source>
</evidence>
<sequence length="536" mass="60336">MRNLTQIFGLFLLLSTTAYGSFNLYLNEHETMRLLGLSAELYYVREGLINKYALTFTVPVGENIRDIAFTWQSLAGRPLPYKINIATTDPVVLPRPQLNISRIGEMPQDIQTFAIEMRCSGVRAAEVDVTISIEVTLNRATNNVTELVFTRRKVCLQSDVVEDHTDDTTSHTNIAKPPNAIITLIVGGILAMIVVAILISVAYCARGPSKRKPHLSQPVRTSSFQRLQTHSSSLAPSICPTNATLPRSKCSEPEELHRRISEITVQRCRVRLSSLLQEGTFGRVYRGTYNDTQEVLVKTVGQQANQTQVSLLLQEGMNLYGACHVGILSVFGVSIEDHTAPFLLYASDNNTKNLKLFLQEPIARTLTTIQIVKMSSQLAAAICHLHAHGVLHKDIAARNCVIDDDLTVKLTDNSLSRDLFPQDYHCLGDRENRPVKWLSLEALTKKQFSEASDAWAFGVLIWELCTLAKSPYNDIDAFEIENYLRDGYRLVQPLNCPDELFTIMAYCWAVSILERPTFQQLQFCLQDFYNQLTRYV</sequence>
<dbReference type="Gene3D" id="2.60.40.2170">
    <property type="entry name" value="Wnt, WIF domain"/>
    <property type="match status" value="1"/>
</dbReference>
<dbReference type="Gene3D" id="3.30.200.20">
    <property type="entry name" value="Phosphorylase Kinase, domain 1"/>
    <property type="match status" value="1"/>
</dbReference>
<comment type="subcellular location">
    <subcellularLocation>
        <location evidence="1">Cell membrane</location>
        <topology evidence="1">Single-pass membrane protein</topology>
    </subcellularLocation>
</comment>
<dbReference type="PROSITE" id="PS50011">
    <property type="entry name" value="PROTEIN_KINASE_DOM"/>
    <property type="match status" value="1"/>
</dbReference>
<evidence type="ECO:0000256" key="10">
    <source>
        <dbReference type="ARBA" id="ARBA00022777"/>
    </source>
</evidence>
<evidence type="ECO:0000256" key="13">
    <source>
        <dbReference type="ARBA" id="ARBA00023136"/>
    </source>
</evidence>
<dbReference type="SUPFAM" id="SSF56112">
    <property type="entry name" value="Protein kinase-like (PK-like)"/>
    <property type="match status" value="1"/>
</dbReference>
<keyword evidence="22" id="KW-1185">Reference proteome</keyword>
<feature type="domain" description="WIF" evidence="20">
    <location>
        <begin position="24"/>
        <end position="155"/>
    </location>
</feature>
<dbReference type="InterPro" id="IPR008266">
    <property type="entry name" value="Tyr_kinase_AS"/>
</dbReference>
<evidence type="ECO:0000256" key="4">
    <source>
        <dbReference type="ARBA" id="ARBA00022475"/>
    </source>
</evidence>
<dbReference type="GO" id="GO:0007411">
    <property type="term" value="P:axon guidance"/>
    <property type="evidence" value="ECO:0007669"/>
    <property type="project" value="UniProtKB-ARBA"/>
</dbReference>
<evidence type="ECO:0000256" key="14">
    <source>
        <dbReference type="ARBA" id="ARBA00023137"/>
    </source>
</evidence>
<dbReference type="PROSITE" id="PS00109">
    <property type="entry name" value="PROTEIN_KINASE_TYR"/>
    <property type="match status" value="1"/>
</dbReference>
<feature type="transmembrane region" description="Helical" evidence="17">
    <location>
        <begin position="180"/>
        <end position="205"/>
    </location>
</feature>
<dbReference type="Gene3D" id="1.10.510.10">
    <property type="entry name" value="Transferase(Phosphotransferase) domain 1"/>
    <property type="match status" value="1"/>
</dbReference>
<dbReference type="Pfam" id="PF07714">
    <property type="entry name" value="PK_Tyr_Ser-Thr"/>
    <property type="match status" value="1"/>
</dbReference>
<dbReference type="GO" id="GO:0005886">
    <property type="term" value="C:plasma membrane"/>
    <property type="evidence" value="ECO:0007669"/>
    <property type="project" value="UniProtKB-SubCell"/>
</dbReference>
<evidence type="ECO:0000256" key="7">
    <source>
        <dbReference type="ARBA" id="ARBA00022692"/>
    </source>
</evidence>
<protein>
    <recommendedName>
        <fullName evidence="2">receptor protein-tyrosine kinase</fullName>
        <ecNumber evidence="2">2.7.10.1</ecNumber>
    </recommendedName>
</protein>
<feature type="chain" id="PRO_5039915737" description="receptor protein-tyrosine kinase" evidence="18">
    <location>
        <begin position="21"/>
        <end position="536"/>
    </location>
</feature>
<keyword evidence="10" id="KW-0418">Kinase</keyword>
<reference evidence="21" key="1">
    <citation type="submission" date="2021-03" db="EMBL/GenBank/DDBJ databases">
        <title>Chromosome level genome of the anhydrobiotic midge Polypedilum vanderplanki.</title>
        <authorList>
            <person name="Yoshida Y."/>
            <person name="Kikawada T."/>
            <person name="Gusev O."/>
        </authorList>
    </citation>
    <scope>NUCLEOTIDE SEQUENCE</scope>
    <source>
        <strain evidence="21">NIAS01</strain>
        <tissue evidence="21">Whole body or cell culture</tissue>
    </source>
</reference>
<organism evidence="21 22">
    <name type="scientific">Polypedilum vanderplanki</name>
    <name type="common">Sleeping chironomid midge</name>
    <dbReference type="NCBI Taxonomy" id="319348"/>
    <lineage>
        <taxon>Eukaryota</taxon>
        <taxon>Metazoa</taxon>
        <taxon>Ecdysozoa</taxon>
        <taxon>Arthropoda</taxon>
        <taxon>Hexapoda</taxon>
        <taxon>Insecta</taxon>
        <taxon>Pterygota</taxon>
        <taxon>Neoptera</taxon>
        <taxon>Endopterygota</taxon>
        <taxon>Diptera</taxon>
        <taxon>Nematocera</taxon>
        <taxon>Chironomoidea</taxon>
        <taxon>Chironomidae</taxon>
        <taxon>Chironominae</taxon>
        <taxon>Polypedilum</taxon>
        <taxon>Polypedilum</taxon>
    </lineage>
</organism>
<dbReference type="FunFam" id="3.30.200.20:FF:000502">
    <property type="entry name" value="Tyrosine-protein kinase Drl"/>
    <property type="match status" value="1"/>
</dbReference>
<dbReference type="InterPro" id="IPR000719">
    <property type="entry name" value="Prot_kinase_dom"/>
</dbReference>
<keyword evidence="16" id="KW-0325">Glycoprotein</keyword>
<comment type="caution">
    <text evidence="21">The sequence shown here is derived from an EMBL/GenBank/DDBJ whole genome shotgun (WGS) entry which is preliminary data.</text>
</comment>
<evidence type="ECO:0000256" key="18">
    <source>
        <dbReference type="SAM" id="SignalP"/>
    </source>
</evidence>
<evidence type="ECO:0000256" key="1">
    <source>
        <dbReference type="ARBA" id="ARBA00004162"/>
    </source>
</evidence>
<dbReference type="GO" id="GO:0004714">
    <property type="term" value="F:transmembrane receptor protein tyrosine kinase activity"/>
    <property type="evidence" value="ECO:0007669"/>
    <property type="project" value="UniProtKB-EC"/>
</dbReference>
<gene>
    <name evidence="21" type="ORF">PVAND_004743</name>
</gene>
<dbReference type="GO" id="GO:0010976">
    <property type="term" value="P:positive regulation of neuron projection development"/>
    <property type="evidence" value="ECO:0007669"/>
    <property type="project" value="TreeGrafter"/>
</dbReference>
<accession>A0A9J6BZ15</accession>
<dbReference type="EMBL" id="JADBJN010000002">
    <property type="protein sequence ID" value="KAG5674795.1"/>
    <property type="molecule type" value="Genomic_DNA"/>
</dbReference>
<evidence type="ECO:0000256" key="5">
    <source>
        <dbReference type="ARBA" id="ARBA00022553"/>
    </source>
</evidence>
<proteinExistence type="predicted"/>
<keyword evidence="4" id="KW-1003">Cell membrane</keyword>
<evidence type="ECO:0000259" key="19">
    <source>
        <dbReference type="PROSITE" id="PS50011"/>
    </source>
</evidence>
<keyword evidence="5" id="KW-0597">Phosphoprotein</keyword>
<dbReference type="Proteomes" id="UP001107558">
    <property type="component" value="Chromosome 2"/>
</dbReference>
<keyword evidence="13 17" id="KW-0472">Membrane</keyword>
<dbReference type="InterPro" id="IPR038677">
    <property type="entry name" value="WIF_sf"/>
</dbReference>
<dbReference type="OrthoDB" id="535945at2759"/>
<keyword evidence="9" id="KW-0547">Nucleotide-binding</keyword>
<evidence type="ECO:0000313" key="22">
    <source>
        <dbReference type="Proteomes" id="UP001107558"/>
    </source>
</evidence>
<evidence type="ECO:0000313" key="21">
    <source>
        <dbReference type="EMBL" id="KAG5674795.1"/>
    </source>
</evidence>
<dbReference type="Pfam" id="PF02019">
    <property type="entry name" value="WIF"/>
    <property type="match status" value="1"/>
</dbReference>
<dbReference type="PANTHER" id="PTHR24416:SF349">
    <property type="entry name" value="TYROSINE-PROTEIN KINASE RYK"/>
    <property type="match status" value="1"/>
</dbReference>
<keyword evidence="8 18" id="KW-0732">Signal</keyword>
<evidence type="ECO:0000259" key="20">
    <source>
        <dbReference type="PROSITE" id="PS50814"/>
    </source>
</evidence>
<evidence type="ECO:0000256" key="3">
    <source>
        <dbReference type="ARBA" id="ARBA00022473"/>
    </source>
</evidence>
<dbReference type="GO" id="GO:0043235">
    <property type="term" value="C:receptor complex"/>
    <property type="evidence" value="ECO:0007669"/>
    <property type="project" value="TreeGrafter"/>
</dbReference>
<keyword evidence="7 17" id="KW-0812">Transmembrane</keyword>
<evidence type="ECO:0000256" key="17">
    <source>
        <dbReference type="SAM" id="Phobius"/>
    </source>
</evidence>
<dbReference type="AlphaFoldDB" id="A0A9J6BZ15"/>
<dbReference type="PRINTS" id="PR00109">
    <property type="entry name" value="TYRKINASE"/>
</dbReference>
<dbReference type="FunFam" id="2.60.40.2170:FF:000005">
    <property type="entry name" value="tyrosine-protein kinase Drl"/>
    <property type="match status" value="1"/>
</dbReference>
<dbReference type="EC" id="2.7.10.1" evidence="2"/>
<evidence type="ECO:0000256" key="6">
    <source>
        <dbReference type="ARBA" id="ARBA00022679"/>
    </source>
</evidence>
<evidence type="ECO:0000256" key="11">
    <source>
        <dbReference type="ARBA" id="ARBA00022840"/>
    </source>
</evidence>
<keyword evidence="15" id="KW-0675">Receptor</keyword>
<dbReference type="GO" id="GO:0007169">
    <property type="term" value="P:cell surface receptor protein tyrosine kinase signaling pathway"/>
    <property type="evidence" value="ECO:0007669"/>
    <property type="project" value="TreeGrafter"/>
</dbReference>
<dbReference type="InterPro" id="IPR050122">
    <property type="entry name" value="RTK"/>
</dbReference>
<keyword evidence="14" id="KW-0829">Tyrosine-protein kinase</keyword>
<evidence type="ECO:0000256" key="8">
    <source>
        <dbReference type="ARBA" id="ARBA00022729"/>
    </source>
</evidence>
<feature type="domain" description="Protein kinase" evidence="19">
    <location>
        <begin position="270"/>
        <end position="529"/>
    </location>
</feature>
<evidence type="ECO:0000256" key="12">
    <source>
        <dbReference type="ARBA" id="ARBA00022989"/>
    </source>
</evidence>
<dbReference type="FunFam" id="1.10.510.10:FF:000165">
    <property type="entry name" value="Tyrosine-protein kinase RYK"/>
    <property type="match status" value="1"/>
</dbReference>
<dbReference type="GO" id="GO:0051897">
    <property type="term" value="P:positive regulation of phosphatidylinositol 3-kinase/protein kinase B signal transduction"/>
    <property type="evidence" value="ECO:0007669"/>
    <property type="project" value="TreeGrafter"/>
</dbReference>
<dbReference type="PANTHER" id="PTHR24416">
    <property type="entry name" value="TYROSINE-PROTEIN KINASE RECEPTOR"/>
    <property type="match status" value="1"/>
</dbReference>
<evidence type="ECO:0000256" key="2">
    <source>
        <dbReference type="ARBA" id="ARBA00011902"/>
    </source>
</evidence>
<keyword evidence="11" id="KW-0067">ATP-binding</keyword>
<evidence type="ECO:0000256" key="16">
    <source>
        <dbReference type="ARBA" id="ARBA00023180"/>
    </source>
</evidence>
<keyword evidence="12 17" id="KW-1133">Transmembrane helix</keyword>
<dbReference type="GO" id="GO:0046982">
    <property type="term" value="F:protein heterodimerization activity"/>
    <property type="evidence" value="ECO:0007669"/>
    <property type="project" value="UniProtKB-ARBA"/>
</dbReference>
<name>A0A9J6BZ15_POLVA</name>
<dbReference type="InterPro" id="IPR001245">
    <property type="entry name" value="Ser-Thr/Tyr_kinase_cat_dom"/>
</dbReference>
<feature type="signal peptide" evidence="18">
    <location>
        <begin position="1"/>
        <end position="20"/>
    </location>
</feature>
<keyword evidence="3" id="KW-0217">Developmental protein</keyword>
<dbReference type="SMART" id="SM00469">
    <property type="entry name" value="WIF"/>
    <property type="match status" value="1"/>
</dbReference>
<evidence type="ECO:0000256" key="15">
    <source>
        <dbReference type="ARBA" id="ARBA00023170"/>
    </source>
</evidence>